<dbReference type="Proteomes" id="UP001595075">
    <property type="component" value="Unassembled WGS sequence"/>
</dbReference>
<dbReference type="InterPro" id="IPR011333">
    <property type="entry name" value="SKP1/BTB/POZ_sf"/>
</dbReference>
<dbReference type="SUPFAM" id="SSF54695">
    <property type="entry name" value="POZ domain"/>
    <property type="match status" value="1"/>
</dbReference>
<dbReference type="PANTHER" id="PTHR47843">
    <property type="entry name" value="BTB DOMAIN-CONTAINING PROTEIN-RELATED"/>
    <property type="match status" value="1"/>
</dbReference>
<dbReference type="Gene3D" id="3.30.710.10">
    <property type="entry name" value="Potassium Channel Kv1.1, Chain A"/>
    <property type="match status" value="1"/>
</dbReference>
<feature type="domain" description="BTB" evidence="1">
    <location>
        <begin position="29"/>
        <end position="97"/>
    </location>
</feature>
<name>A0ABR4CRY1_9HELO</name>
<proteinExistence type="predicted"/>
<reference evidence="2 3" key="1">
    <citation type="journal article" date="2024" name="Commun. Biol.">
        <title>Comparative genomic analysis of thermophilic fungi reveals convergent evolutionary adaptations and gene losses.</title>
        <authorList>
            <person name="Steindorff A.S."/>
            <person name="Aguilar-Pontes M.V."/>
            <person name="Robinson A.J."/>
            <person name="Andreopoulos B."/>
            <person name="LaButti K."/>
            <person name="Kuo A."/>
            <person name="Mondo S."/>
            <person name="Riley R."/>
            <person name="Otillar R."/>
            <person name="Haridas S."/>
            <person name="Lipzen A."/>
            <person name="Grimwood J."/>
            <person name="Schmutz J."/>
            <person name="Clum A."/>
            <person name="Reid I.D."/>
            <person name="Moisan M.C."/>
            <person name="Butler G."/>
            <person name="Nguyen T.T.M."/>
            <person name="Dewar K."/>
            <person name="Conant G."/>
            <person name="Drula E."/>
            <person name="Henrissat B."/>
            <person name="Hansel C."/>
            <person name="Singer S."/>
            <person name="Hutchinson M.I."/>
            <person name="de Vries R.P."/>
            <person name="Natvig D.O."/>
            <person name="Powell A.J."/>
            <person name="Tsang A."/>
            <person name="Grigoriev I.V."/>
        </authorList>
    </citation>
    <scope>NUCLEOTIDE SEQUENCE [LARGE SCALE GENOMIC DNA]</scope>
    <source>
        <strain evidence="2 3">CBS 494.80</strain>
    </source>
</reference>
<dbReference type="CDD" id="cd18186">
    <property type="entry name" value="BTB_POZ_ZBTB_KLHL-like"/>
    <property type="match status" value="1"/>
</dbReference>
<accession>A0ABR4CRY1</accession>
<sequence length="427" mass="48887">MMTFSTDGGPSAGSSSPNQQFLGEKLGKEMVSIYVGPKRKEFIIHKELICESNFFRGAFINSFAEAQDGTMYLPEDNPAAFDLYVEWVYRKQIPAGHSESYLHNLYDLYIMAEKFCNVTLKDIVMDAVQDLAKKHDLLDAMFARDQVLKVFNNTSDEGEGLCLFLIHLICYAFITRMDNKRDSGGKGKLISKFGSGDLELMWEMIKENKTIFMQIQDLMLANIRGPWNRTILDPRVRNDEETCSLCQFHTHDEDLKCRESKLDFPVGFLLDVTNVSEDLDKERGRGASLRSQTETLAERLFEVSRVFSSISNWKVKQEHSWVFETNKQDGMLKMYNEHSELVFELSPQDIKEVTYDAARKCCIHLNQGPLRDVLGISIWIEFGGVLECTDFCGDLRDTQPALNTRYVHPSNFMRGFNAALVKVSRTQ</sequence>
<evidence type="ECO:0000313" key="2">
    <source>
        <dbReference type="EMBL" id="KAL2072720.1"/>
    </source>
</evidence>
<dbReference type="EMBL" id="JAZHXI010000004">
    <property type="protein sequence ID" value="KAL2072720.1"/>
    <property type="molecule type" value="Genomic_DNA"/>
</dbReference>
<protein>
    <recommendedName>
        <fullName evidence="1">BTB domain-containing protein</fullName>
    </recommendedName>
</protein>
<evidence type="ECO:0000313" key="3">
    <source>
        <dbReference type="Proteomes" id="UP001595075"/>
    </source>
</evidence>
<evidence type="ECO:0000259" key="1">
    <source>
        <dbReference type="PROSITE" id="PS50097"/>
    </source>
</evidence>
<keyword evidence="3" id="KW-1185">Reference proteome</keyword>
<dbReference type="InterPro" id="IPR000210">
    <property type="entry name" value="BTB/POZ_dom"/>
</dbReference>
<organism evidence="2 3">
    <name type="scientific">Oculimacula yallundae</name>
    <dbReference type="NCBI Taxonomy" id="86028"/>
    <lineage>
        <taxon>Eukaryota</taxon>
        <taxon>Fungi</taxon>
        <taxon>Dikarya</taxon>
        <taxon>Ascomycota</taxon>
        <taxon>Pezizomycotina</taxon>
        <taxon>Leotiomycetes</taxon>
        <taxon>Helotiales</taxon>
        <taxon>Ploettnerulaceae</taxon>
        <taxon>Oculimacula</taxon>
    </lineage>
</organism>
<dbReference type="PROSITE" id="PS50097">
    <property type="entry name" value="BTB"/>
    <property type="match status" value="1"/>
</dbReference>
<gene>
    <name evidence="2" type="ORF">VTL71DRAFT_12063</name>
</gene>
<comment type="caution">
    <text evidence="2">The sequence shown here is derived from an EMBL/GenBank/DDBJ whole genome shotgun (WGS) entry which is preliminary data.</text>
</comment>